<dbReference type="GO" id="GO:0008270">
    <property type="term" value="F:zinc ion binding"/>
    <property type="evidence" value="ECO:0007669"/>
    <property type="project" value="InterPro"/>
</dbReference>
<dbReference type="InterPro" id="IPR011032">
    <property type="entry name" value="GroES-like_sf"/>
</dbReference>
<name>A0A6G7Y719_9ACTN</name>
<dbReference type="PANTHER" id="PTHR44154">
    <property type="entry name" value="QUINONE OXIDOREDUCTASE"/>
    <property type="match status" value="1"/>
</dbReference>
<keyword evidence="5" id="KW-0694">RNA-binding</keyword>
<feature type="domain" description="Enoyl reductase (ER)" evidence="7">
    <location>
        <begin position="10"/>
        <end position="332"/>
    </location>
</feature>
<dbReference type="GO" id="GO:0016491">
    <property type="term" value="F:oxidoreductase activity"/>
    <property type="evidence" value="ECO:0007669"/>
    <property type="project" value="InterPro"/>
</dbReference>
<dbReference type="GO" id="GO:0003723">
    <property type="term" value="F:RNA binding"/>
    <property type="evidence" value="ECO:0007669"/>
    <property type="project" value="UniProtKB-KW"/>
</dbReference>
<dbReference type="InterPro" id="IPR020843">
    <property type="entry name" value="ER"/>
</dbReference>
<protein>
    <submittedName>
        <fullName evidence="8">Zinc-binding dehydrogenase</fullName>
    </submittedName>
</protein>
<dbReference type="SUPFAM" id="SSF51735">
    <property type="entry name" value="NAD(P)-binding Rossmann-fold domains"/>
    <property type="match status" value="1"/>
</dbReference>
<dbReference type="EMBL" id="CP049865">
    <property type="protein sequence ID" value="QIK72612.1"/>
    <property type="molecule type" value="Genomic_DNA"/>
</dbReference>
<evidence type="ECO:0000256" key="5">
    <source>
        <dbReference type="ARBA" id="ARBA00022884"/>
    </source>
</evidence>
<keyword evidence="4" id="KW-0521">NADP</keyword>
<dbReference type="SMART" id="SM00829">
    <property type="entry name" value="PKS_ER"/>
    <property type="match status" value="1"/>
</dbReference>
<dbReference type="AlphaFoldDB" id="A0A6G7Y719"/>
<dbReference type="InterPro" id="IPR013149">
    <property type="entry name" value="ADH-like_C"/>
</dbReference>
<keyword evidence="9" id="KW-1185">Reference proteome</keyword>
<reference evidence="8 9" key="1">
    <citation type="submission" date="2020-03" db="EMBL/GenBank/DDBJ databases">
        <title>Propioniciclava sp. nov., isolated from Hydrophilus acuminatus.</title>
        <authorList>
            <person name="Hyun D.-W."/>
            <person name="Bae J.-W."/>
        </authorList>
    </citation>
    <scope>NUCLEOTIDE SEQUENCE [LARGE SCALE GENOMIC DNA]</scope>
    <source>
        <strain evidence="8 9">HDW11</strain>
    </source>
</reference>
<comment type="subunit">
    <text evidence="2">Homotetramer.</text>
</comment>
<evidence type="ECO:0000313" key="8">
    <source>
        <dbReference type="EMBL" id="QIK72612.1"/>
    </source>
</evidence>
<keyword evidence="3" id="KW-0963">Cytoplasm</keyword>
<accession>A0A6G7Y719</accession>
<evidence type="ECO:0000256" key="4">
    <source>
        <dbReference type="ARBA" id="ARBA00022857"/>
    </source>
</evidence>
<evidence type="ECO:0000256" key="6">
    <source>
        <dbReference type="ARBA" id="ARBA00022990"/>
    </source>
</evidence>
<keyword evidence="6" id="KW-0007">Acetylation</keyword>
<evidence type="ECO:0000256" key="1">
    <source>
        <dbReference type="ARBA" id="ARBA00004496"/>
    </source>
</evidence>
<evidence type="ECO:0000256" key="2">
    <source>
        <dbReference type="ARBA" id="ARBA00011881"/>
    </source>
</evidence>
<dbReference type="InterPro" id="IPR051603">
    <property type="entry name" value="Zinc-ADH_QOR/CCCR"/>
</dbReference>
<dbReference type="Pfam" id="PF00107">
    <property type="entry name" value="ADH_zinc_N"/>
    <property type="match status" value="1"/>
</dbReference>
<evidence type="ECO:0000313" key="9">
    <source>
        <dbReference type="Proteomes" id="UP000501058"/>
    </source>
</evidence>
<gene>
    <name evidence="8" type="ORF">G7070_10470</name>
</gene>
<dbReference type="PROSITE" id="PS01162">
    <property type="entry name" value="QOR_ZETA_CRYSTAL"/>
    <property type="match status" value="1"/>
</dbReference>
<evidence type="ECO:0000259" key="7">
    <source>
        <dbReference type="SMART" id="SM00829"/>
    </source>
</evidence>
<dbReference type="Pfam" id="PF08240">
    <property type="entry name" value="ADH_N"/>
    <property type="match status" value="1"/>
</dbReference>
<organism evidence="8 9">
    <name type="scientific">Propioniciclava coleopterorum</name>
    <dbReference type="NCBI Taxonomy" id="2714937"/>
    <lineage>
        <taxon>Bacteria</taxon>
        <taxon>Bacillati</taxon>
        <taxon>Actinomycetota</taxon>
        <taxon>Actinomycetes</taxon>
        <taxon>Propionibacteriales</taxon>
        <taxon>Propionibacteriaceae</taxon>
        <taxon>Propioniciclava</taxon>
    </lineage>
</organism>
<dbReference type="SUPFAM" id="SSF50129">
    <property type="entry name" value="GroES-like"/>
    <property type="match status" value="1"/>
</dbReference>
<comment type="subcellular location">
    <subcellularLocation>
        <location evidence="1">Cytoplasm</location>
    </subcellularLocation>
</comment>
<dbReference type="InterPro" id="IPR002364">
    <property type="entry name" value="Quin_OxRdtase/zeta-crystal_CS"/>
</dbReference>
<dbReference type="Proteomes" id="UP000501058">
    <property type="component" value="Chromosome"/>
</dbReference>
<dbReference type="InterPro" id="IPR036291">
    <property type="entry name" value="NAD(P)-bd_dom_sf"/>
</dbReference>
<proteinExistence type="predicted"/>
<dbReference type="KEGG" id="prv:G7070_10470"/>
<sequence>MKALVIQQSGPIRESCVIQEIDRPAPGPGEVLVQVEASTFNYHDVFTVRGMPGITIGYPRVPGLDAAGRVIAAGEGVDPALVGTRCVVFPLHPTKGLMGEMLDGGMAEYLVAHADQVLPISEEMDAAEAASLGVAYGTAYRMLITKKTVNPGDRVLVLGAAGGVGVAAVQLCKDLGAEVIAAVGSEDKAEVMRAIGADAVVNYREHDFRKWVFEHYGKPSRRDPGTGLDVVVNSTGGDTWVDGLKCLRRGGRVAVCGATAGFDPKEDLRFVWTFELSIVGSTGFTRPEVEEVIRLTEAGRLRPLVSTRLRLDDAVEGLAMLEDRTAIGKVAILPGGATA</sequence>
<dbReference type="GO" id="GO:0005737">
    <property type="term" value="C:cytoplasm"/>
    <property type="evidence" value="ECO:0007669"/>
    <property type="project" value="UniProtKB-SubCell"/>
</dbReference>
<dbReference type="InterPro" id="IPR013154">
    <property type="entry name" value="ADH-like_N"/>
</dbReference>
<evidence type="ECO:0000256" key="3">
    <source>
        <dbReference type="ARBA" id="ARBA00022490"/>
    </source>
</evidence>
<dbReference type="PANTHER" id="PTHR44154:SF1">
    <property type="entry name" value="QUINONE OXIDOREDUCTASE"/>
    <property type="match status" value="1"/>
</dbReference>
<dbReference type="RefSeq" id="WP_166233686.1">
    <property type="nucleotide sequence ID" value="NZ_CP049865.1"/>
</dbReference>
<dbReference type="Gene3D" id="3.90.180.10">
    <property type="entry name" value="Medium-chain alcohol dehydrogenases, catalytic domain"/>
    <property type="match status" value="1"/>
</dbReference>